<accession>A0A4D4J5A6</accession>
<dbReference type="Proteomes" id="UP000298860">
    <property type="component" value="Unassembled WGS sequence"/>
</dbReference>
<dbReference type="AlphaFoldDB" id="A0A4D4J5A6"/>
<evidence type="ECO:0000313" key="2">
    <source>
        <dbReference type="Proteomes" id="UP000298860"/>
    </source>
</evidence>
<dbReference type="Pfam" id="PF21863">
    <property type="entry name" value="HTH_67"/>
    <property type="match status" value="1"/>
</dbReference>
<organism evidence="1 2">
    <name type="scientific">Gandjariella thermophila</name>
    <dbReference type="NCBI Taxonomy" id="1931992"/>
    <lineage>
        <taxon>Bacteria</taxon>
        <taxon>Bacillati</taxon>
        <taxon>Actinomycetota</taxon>
        <taxon>Actinomycetes</taxon>
        <taxon>Pseudonocardiales</taxon>
        <taxon>Pseudonocardiaceae</taxon>
        <taxon>Gandjariella</taxon>
    </lineage>
</organism>
<evidence type="ECO:0008006" key="3">
    <source>
        <dbReference type="Google" id="ProtNLM"/>
    </source>
</evidence>
<evidence type="ECO:0000313" key="1">
    <source>
        <dbReference type="EMBL" id="GDY31711.1"/>
    </source>
</evidence>
<protein>
    <recommendedName>
        <fullName evidence="3">SalK</fullName>
    </recommendedName>
</protein>
<name>A0A4D4J5A6_9PSEU</name>
<gene>
    <name evidence="1" type="ORF">GTS_33440</name>
</gene>
<comment type="caution">
    <text evidence="1">The sequence shown here is derived from an EMBL/GenBank/DDBJ whole genome shotgun (WGS) entry which is preliminary data.</text>
</comment>
<dbReference type="InterPro" id="IPR054058">
    <property type="entry name" value="HTH_67"/>
</dbReference>
<proteinExistence type="predicted"/>
<dbReference type="EMBL" id="BJFL01000016">
    <property type="protein sequence ID" value="GDY31711.1"/>
    <property type="molecule type" value="Genomic_DNA"/>
</dbReference>
<keyword evidence="2" id="KW-1185">Reference proteome</keyword>
<reference evidence="2" key="1">
    <citation type="submission" date="2019-04" db="EMBL/GenBank/DDBJ databases">
        <title>Draft genome sequence of Pseudonocardiaceae bacterium SL3-2-4.</title>
        <authorList>
            <person name="Ningsih F."/>
            <person name="Yokota A."/>
            <person name="Sakai Y."/>
            <person name="Nanatani K."/>
            <person name="Yabe S."/>
            <person name="Oetari A."/>
            <person name="Sjamsuridzal W."/>
        </authorList>
    </citation>
    <scope>NUCLEOTIDE SEQUENCE [LARGE SCALE GENOMIC DNA]</scope>
    <source>
        <strain evidence="2">SL3-2-4</strain>
    </source>
</reference>
<sequence>MRRGVAASSEGVDPALARETWRLVEPLHAMIYFTPEARDRYAELGLRGQAGYFASRAAAFGRASAETVVATFYNFSPAMVRRAIPAAWDITEPETVLAARLAAVDAALRRVLGPLLESPEVAEAADLARRAAEAAGEHPSGRPLFAAHTRLDWPDEPHLVLWHAQTLLREFRGDGHVAALTVEGIGGLEALVLHAATGTVPVDFLKSSRGWSAEDWAAAEQELRARGLLEPGAELALTDAGRAQREWLEHRTDQLSVPAYRALGVAGCVRLGELARPLSRAVVDAGLLPGYPARS</sequence>
<dbReference type="NCBIfam" id="NF047719">
    <property type="entry name" value="SCO6745_fam_HTH"/>
    <property type="match status" value="1"/>
</dbReference>